<gene>
    <name evidence="19" type="ORF">NQ314_008741</name>
</gene>
<dbReference type="Gene3D" id="1.25.10.10">
    <property type="entry name" value="Leucine-rich Repeat Variant"/>
    <property type="match status" value="1"/>
</dbReference>
<dbReference type="GO" id="GO:0000139">
    <property type="term" value="C:Golgi membrane"/>
    <property type="evidence" value="ECO:0007669"/>
    <property type="project" value="UniProtKB-SubCell"/>
</dbReference>
<dbReference type="InterPro" id="IPR037067">
    <property type="entry name" value="Coatomer_gsu_app_sf"/>
</dbReference>
<keyword evidence="11 14" id="KW-0472">Membrane</keyword>
<comment type="similarity">
    <text evidence="3 14">Belongs to the COPG family.</text>
</comment>
<evidence type="ECO:0000256" key="7">
    <source>
        <dbReference type="ARBA" id="ARBA00022824"/>
    </source>
</evidence>
<evidence type="ECO:0000256" key="11">
    <source>
        <dbReference type="ARBA" id="ARBA00023136"/>
    </source>
</evidence>
<dbReference type="EMBL" id="JANEYF010002409">
    <property type="protein sequence ID" value="KAJ8946942.1"/>
    <property type="molecule type" value="Genomic_DNA"/>
</dbReference>
<dbReference type="Pfam" id="PF01602">
    <property type="entry name" value="Adaptin_N"/>
    <property type="match status" value="1"/>
</dbReference>
<name>A0AAV8Y722_9CUCU</name>
<dbReference type="SUPFAM" id="SSF48371">
    <property type="entry name" value="ARM repeat"/>
    <property type="match status" value="1"/>
</dbReference>
<evidence type="ECO:0000256" key="2">
    <source>
        <dbReference type="ARBA" id="ARBA00004255"/>
    </source>
</evidence>
<comment type="subunit">
    <text evidence="14">Oligomeric complex.</text>
</comment>
<dbReference type="GO" id="GO:0005198">
    <property type="term" value="F:structural molecule activity"/>
    <property type="evidence" value="ECO:0007669"/>
    <property type="project" value="InterPro"/>
</dbReference>
<dbReference type="InterPro" id="IPR032154">
    <property type="entry name" value="Coatomer_g_Cpla"/>
</dbReference>
<keyword evidence="7" id="KW-0256">Endoplasmic reticulum</keyword>
<dbReference type="GO" id="GO:0005793">
    <property type="term" value="C:endoplasmic reticulum-Golgi intermediate compartment"/>
    <property type="evidence" value="ECO:0007669"/>
    <property type="project" value="TreeGrafter"/>
</dbReference>
<keyword evidence="12 14" id="KW-0968">Cytoplasmic vesicle</keyword>
<evidence type="ECO:0000313" key="20">
    <source>
        <dbReference type="Proteomes" id="UP001162156"/>
    </source>
</evidence>
<dbReference type="GO" id="GO:0009306">
    <property type="term" value="P:protein secretion"/>
    <property type="evidence" value="ECO:0007669"/>
    <property type="project" value="TreeGrafter"/>
</dbReference>
<dbReference type="AlphaFoldDB" id="A0AAV8Y722"/>
<evidence type="ECO:0000259" key="16">
    <source>
        <dbReference type="Pfam" id="PF01602"/>
    </source>
</evidence>
<evidence type="ECO:0000259" key="17">
    <source>
        <dbReference type="Pfam" id="PF08752"/>
    </source>
</evidence>
<sequence length="810" mass="90850">MSSFKRDKKEEEDGGGNPFQNIEKTTVLQEARTFNETTVNPRKCTPILTKLLYLLNQGETLSVKEATDVFFAMTKLFQSRDVILRRMVYLGIKELSSIADDVIIVTSSLTKDMTGKEDLYRAAAIRALCSITDATMLQAIERYMKQAIVDRNPAVSSAALVSSLHLTKLAPDVVKRWVNEAQEAVNSDNIMVQYHALGLLYHIRKTDRLAVTKLVAKLTRMSLKSPYAVCMLIRITAKLLEEEDSGNDSPYFDFIESCLRHKSEMVVYEAAQAIVNLKRTTSRELAPAISVLQLFCGSPKPTLRFAAVRTLNQVAISHPAAVTACNLDLENLITDSNRSIATLAITTLLMKQIATFVSEISDEFKVVVVQAIRALALKFPRKHSVLMNFLSAMLRDEGGLEYKASIADTIITIIEDNPEAKETGLAHLCEFIEDCEHVSLAVRILHLLGKEGPKTKQPSRYIRFIYNRVILECPSIRAAAVYAMAQFGAACPDLLENIQVLLARCQMDSDDEVRDRATFYSNILNTQDKSLYNNYILDSLQVSIPSLERSLKEYIQGETNEPFDIKIVPLVPIPSPEEREVKHKSEGMLISQGPIRPVPVSREENFTEKLSLIPGIQELGPLFRSSEVVELTETETEYFVRCIKHCYTNHVVLQFDCLNTLSDQLLENVRVQLDPSEGYTITDEIPCPKLPFNETGTTYVILKFPENDLPNSIGTFGAVLKFIVKDCDPTTGLPDTDEGYDDEYILEDLEITLGDQIQRISKVNWGAAWEEAASSYIEMEDTYSLSSMNTLDEAVKNIIQFLGLQPAEQN</sequence>
<comment type="function">
    <text evidence="14">The coatomer is a cytosolic protein complex that binds to dilysine motifs and reversibly associates with Golgi non-clathrin-coated vesicles, which further mediate biosynthetic protein transport from the ER, via the Golgi up to the trans Golgi network. Coatomer complex is required for budding from Golgi membranes, and is essential for the retrograde Golgi-to-ER transport of dilysine-tagged proteins.</text>
</comment>
<feature type="compositionally biased region" description="Basic and acidic residues" evidence="15">
    <location>
        <begin position="1"/>
        <end position="11"/>
    </location>
</feature>
<dbReference type="GO" id="GO:0006891">
    <property type="term" value="P:intra-Golgi vesicle-mediated transport"/>
    <property type="evidence" value="ECO:0007669"/>
    <property type="project" value="TreeGrafter"/>
</dbReference>
<dbReference type="InterPro" id="IPR009028">
    <property type="entry name" value="Coatomer/calthrin_app_sub_C"/>
</dbReference>
<dbReference type="Pfam" id="PF08752">
    <property type="entry name" value="COP-gamma_platf"/>
    <property type="match status" value="1"/>
</dbReference>
<evidence type="ECO:0000256" key="8">
    <source>
        <dbReference type="ARBA" id="ARBA00022892"/>
    </source>
</evidence>
<comment type="caution">
    <text evidence="19">The sequence shown here is derived from an EMBL/GenBank/DDBJ whole genome shotgun (WGS) entry which is preliminary data.</text>
</comment>
<keyword evidence="20" id="KW-1185">Reference proteome</keyword>
<organism evidence="19 20">
    <name type="scientific">Rhamnusium bicolor</name>
    <dbReference type="NCBI Taxonomy" id="1586634"/>
    <lineage>
        <taxon>Eukaryota</taxon>
        <taxon>Metazoa</taxon>
        <taxon>Ecdysozoa</taxon>
        <taxon>Arthropoda</taxon>
        <taxon>Hexapoda</taxon>
        <taxon>Insecta</taxon>
        <taxon>Pterygota</taxon>
        <taxon>Neoptera</taxon>
        <taxon>Endopterygota</taxon>
        <taxon>Coleoptera</taxon>
        <taxon>Polyphaga</taxon>
        <taxon>Cucujiformia</taxon>
        <taxon>Chrysomeloidea</taxon>
        <taxon>Cerambycidae</taxon>
        <taxon>Lepturinae</taxon>
        <taxon>Rhagiini</taxon>
        <taxon>Rhamnusium</taxon>
    </lineage>
</organism>
<evidence type="ECO:0000256" key="4">
    <source>
        <dbReference type="ARBA" id="ARBA00022448"/>
    </source>
</evidence>
<comment type="subcellular location">
    <subcellularLocation>
        <location evidence="14">Cytoplasm</location>
    </subcellularLocation>
    <subcellularLocation>
        <location evidence="2 14">Golgi apparatus membrane</location>
        <topology evidence="2 14">Peripheral membrane protein</topology>
        <orientation evidence="2 14">Cytoplasmic side</orientation>
    </subcellularLocation>
    <subcellularLocation>
        <location evidence="14">Cytoplasmic vesicle</location>
        <location evidence="14">COPI-coated vesicle membrane</location>
        <topology evidence="14">Peripheral membrane protein</topology>
        <orientation evidence="14">Cytoplasmic side</orientation>
    </subcellularLocation>
    <subcellularLocation>
        <location evidence="1">Endoplasmic reticulum</location>
    </subcellularLocation>
</comment>
<feature type="domain" description="Clathrin/coatomer adaptor adaptin-like N-terminal" evidence="16">
    <location>
        <begin position="23"/>
        <end position="527"/>
    </location>
</feature>
<dbReference type="Gene3D" id="2.60.40.1480">
    <property type="entry name" value="Coatomer, gamma subunit, appendage domain"/>
    <property type="match status" value="1"/>
</dbReference>
<feature type="domain" description="Coatomer gamma subunit appendage Ig-like subdomain" evidence="17">
    <location>
        <begin position="605"/>
        <end position="752"/>
    </location>
</feature>
<evidence type="ECO:0000256" key="6">
    <source>
        <dbReference type="ARBA" id="ARBA00022737"/>
    </source>
</evidence>
<dbReference type="PANTHER" id="PTHR10261">
    <property type="entry name" value="COATOMER SUBUNIT GAMMA"/>
    <property type="match status" value="1"/>
</dbReference>
<dbReference type="GO" id="GO:0030126">
    <property type="term" value="C:COPI vesicle coat"/>
    <property type="evidence" value="ECO:0007669"/>
    <property type="project" value="InterPro"/>
</dbReference>
<dbReference type="InterPro" id="IPR012295">
    <property type="entry name" value="TBP_dom_sf"/>
</dbReference>
<protein>
    <recommendedName>
        <fullName evidence="13 14">Coatomer subunit gamma</fullName>
    </recommendedName>
</protein>
<evidence type="ECO:0000256" key="5">
    <source>
        <dbReference type="ARBA" id="ARBA00022490"/>
    </source>
</evidence>
<dbReference type="SUPFAM" id="SSF49348">
    <property type="entry name" value="Clathrin adaptor appendage domain"/>
    <property type="match status" value="1"/>
</dbReference>
<dbReference type="PIRSF" id="PIRSF037093">
    <property type="entry name" value="Coatomer_gamma_subunit"/>
    <property type="match status" value="1"/>
</dbReference>
<feature type="domain" description="Coatomer subunit gamma C-terminal" evidence="18">
    <location>
        <begin position="754"/>
        <end position="809"/>
    </location>
</feature>
<dbReference type="GO" id="GO:0006886">
    <property type="term" value="P:intracellular protein transport"/>
    <property type="evidence" value="ECO:0007669"/>
    <property type="project" value="InterPro"/>
</dbReference>
<evidence type="ECO:0000259" key="18">
    <source>
        <dbReference type="Pfam" id="PF16381"/>
    </source>
</evidence>
<keyword evidence="5 14" id="KW-0963">Cytoplasm</keyword>
<keyword evidence="8 14" id="KW-0931">ER-Golgi transport</keyword>
<evidence type="ECO:0000256" key="9">
    <source>
        <dbReference type="ARBA" id="ARBA00022927"/>
    </source>
</evidence>
<dbReference type="Proteomes" id="UP001162156">
    <property type="component" value="Unassembled WGS sequence"/>
</dbReference>
<dbReference type="FunFam" id="2.60.40.1480:FF:000001">
    <property type="entry name" value="Coatomer subunit gamma"/>
    <property type="match status" value="1"/>
</dbReference>
<dbReference type="GO" id="GO:0006888">
    <property type="term" value="P:endoplasmic reticulum to Golgi vesicle-mediated transport"/>
    <property type="evidence" value="ECO:0007669"/>
    <property type="project" value="TreeGrafter"/>
</dbReference>
<dbReference type="Pfam" id="PF16381">
    <property type="entry name" value="Coatomer_g_Cpla"/>
    <property type="match status" value="1"/>
</dbReference>
<keyword evidence="6" id="KW-0677">Repeat</keyword>
<dbReference type="InterPro" id="IPR011989">
    <property type="entry name" value="ARM-like"/>
</dbReference>
<reference evidence="19" key="1">
    <citation type="journal article" date="2023" name="Insect Mol. Biol.">
        <title>Genome sequencing provides insights into the evolution of gene families encoding plant cell wall-degrading enzymes in longhorned beetles.</title>
        <authorList>
            <person name="Shin N.R."/>
            <person name="Okamura Y."/>
            <person name="Kirsch R."/>
            <person name="Pauchet Y."/>
        </authorList>
    </citation>
    <scope>NUCLEOTIDE SEQUENCE</scope>
    <source>
        <strain evidence="19">RBIC_L_NR</strain>
    </source>
</reference>
<evidence type="ECO:0000256" key="1">
    <source>
        <dbReference type="ARBA" id="ARBA00004240"/>
    </source>
</evidence>
<evidence type="ECO:0000256" key="3">
    <source>
        <dbReference type="ARBA" id="ARBA00010720"/>
    </source>
</evidence>
<dbReference type="GO" id="GO:0072384">
    <property type="term" value="P:organelle transport along microtubule"/>
    <property type="evidence" value="ECO:0007669"/>
    <property type="project" value="TreeGrafter"/>
</dbReference>
<proteinExistence type="inferred from homology"/>
<keyword evidence="9 14" id="KW-0653">Protein transport</keyword>
<dbReference type="InterPro" id="IPR002553">
    <property type="entry name" value="Clathrin/coatomer_adapt-like_N"/>
</dbReference>
<evidence type="ECO:0000313" key="19">
    <source>
        <dbReference type="EMBL" id="KAJ8946942.1"/>
    </source>
</evidence>
<keyword evidence="10 14" id="KW-0333">Golgi apparatus</keyword>
<accession>A0AAV8Y722</accession>
<evidence type="ECO:0000256" key="14">
    <source>
        <dbReference type="PIRNR" id="PIRNR037093"/>
    </source>
</evidence>
<evidence type="ECO:0000256" key="12">
    <source>
        <dbReference type="ARBA" id="ARBA00023329"/>
    </source>
</evidence>
<dbReference type="InterPro" id="IPR013041">
    <property type="entry name" value="Clathrin_app_Ig-like_sf"/>
</dbReference>
<dbReference type="FunFam" id="1.25.10.10:FF:000038">
    <property type="entry name" value="Coatomer subunit gamma"/>
    <property type="match status" value="1"/>
</dbReference>
<feature type="region of interest" description="Disordered" evidence="15">
    <location>
        <begin position="1"/>
        <end position="22"/>
    </location>
</feature>
<dbReference type="PANTHER" id="PTHR10261:SF0">
    <property type="entry name" value="COATOMER SUBUNIT GAMMA-2"/>
    <property type="match status" value="1"/>
</dbReference>
<dbReference type="GO" id="GO:0005783">
    <property type="term" value="C:endoplasmic reticulum"/>
    <property type="evidence" value="ECO:0007669"/>
    <property type="project" value="UniProtKB-SubCell"/>
</dbReference>
<evidence type="ECO:0000256" key="13">
    <source>
        <dbReference type="ARBA" id="ARBA00073747"/>
    </source>
</evidence>
<dbReference type="InterPro" id="IPR013040">
    <property type="entry name" value="Coatomer_gsu_app_Ig-like_dom"/>
</dbReference>
<evidence type="ECO:0000256" key="10">
    <source>
        <dbReference type="ARBA" id="ARBA00023034"/>
    </source>
</evidence>
<dbReference type="SUPFAM" id="SSF55711">
    <property type="entry name" value="Subdomain of clathrin and coatomer appendage domain"/>
    <property type="match status" value="1"/>
</dbReference>
<dbReference type="InterPro" id="IPR017106">
    <property type="entry name" value="Coatomer_gsu"/>
</dbReference>
<evidence type="ECO:0000256" key="15">
    <source>
        <dbReference type="SAM" id="MobiDB-lite"/>
    </source>
</evidence>
<dbReference type="FunFam" id="1.25.10.10:FF:000071">
    <property type="entry name" value="Coatomer subunit gamma"/>
    <property type="match status" value="1"/>
</dbReference>
<keyword evidence="4 14" id="KW-0813">Transport</keyword>
<dbReference type="Gene3D" id="3.30.310.10">
    <property type="entry name" value="TATA-Binding Protein"/>
    <property type="match status" value="1"/>
</dbReference>
<dbReference type="InterPro" id="IPR016024">
    <property type="entry name" value="ARM-type_fold"/>
</dbReference>